<organism evidence="1 2">
    <name type="scientific">Paraburkholderia tropica</name>
    <dbReference type="NCBI Taxonomy" id="92647"/>
    <lineage>
        <taxon>Bacteria</taxon>
        <taxon>Pseudomonadati</taxon>
        <taxon>Pseudomonadota</taxon>
        <taxon>Betaproteobacteria</taxon>
        <taxon>Burkholderiales</taxon>
        <taxon>Burkholderiaceae</taxon>
        <taxon>Paraburkholderia</taxon>
    </lineage>
</organism>
<gene>
    <name evidence="1" type="ORF">SAMN05216550_113191</name>
</gene>
<dbReference type="EMBL" id="FNZM01000013">
    <property type="protein sequence ID" value="SEK02602.1"/>
    <property type="molecule type" value="Genomic_DNA"/>
</dbReference>
<protein>
    <submittedName>
        <fullName evidence="1">Uncharacterized protein</fullName>
    </submittedName>
</protein>
<proteinExistence type="predicted"/>
<dbReference type="Proteomes" id="UP000183529">
    <property type="component" value="Unassembled WGS sequence"/>
</dbReference>
<evidence type="ECO:0000313" key="2">
    <source>
        <dbReference type="Proteomes" id="UP000183529"/>
    </source>
</evidence>
<evidence type="ECO:0000313" key="1">
    <source>
        <dbReference type="EMBL" id="SEK02602.1"/>
    </source>
</evidence>
<dbReference type="RefSeq" id="WP_074985409.1">
    <property type="nucleotide sequence ID" value="NZ_CADFGN010000001.1"/>
</dbReference>
<sequence>MIYAIVENGLVVNTVEWDGVSSWQPPSGSAAVQVPTGTYVGIGSTYSNGVFGAPPQPPAGEP</sequence>
<dbReference type="AlphaFoldDB" id="A0AAQ1GJ66"/>
<accession>A0AAQ1GJ66</accession>
<reference evidence="1 2" key="1">
    <citation type="submission" date="2016-10" db="EMBL/GenBank/DDBJ databases">
        <authorList>
            <person name="Varghese N."/>
            <person name="Submissions S."/>
        </authorList>
    </citation>
    <scope>NUCLEOTIDE SEQUENCE [LARGE SCALE GENOMIC DNA]</scope>
    <source>
        <strain evidence="1 2">LMG 22274</strain>
    </source>
</reference>
<comment type="caution">
    <text evidence="1">The sequence shown here is derived from an EMBL/GenBank/DDBJ whole genome shotgun (WGS) entry which is preliminary data.</text>
</comment>
<name>A0AAQ1GJ66_9BURK</name>